<dbReference type="EMBL" id="JBBAXC010000004">
    <property type="protein sequence ID" value="MEI5906635.1"/>
    <property type="molecule type" value="Genomic_DNA"/>
</dbReference>
<evidence type="ECO:0000259" key="2">
    <source>
        <dbReference type="Pfam" id="PF22316"/>
    </source>
</evidence>
<dbReference type="InterPro" id="IPR003140">
    <property type="entry name" value="PLipase/COase/thioEstase"/>
</dbReference>
<name>A0ABU8HBJ5_9BACI</name>
<dbReference type="Pfam" id="PF02230">
    <property type="entry name" value="Abhydrolase_2"/>
    <property type="match status" value="1"/>
</dbReference>
<organism evidence="3 4">
    <name type="scientific">Bacillus spongiae</name>
    <dbReference type="NCBI Taxonomy" id="2683610"/>
    <lineage>
        <taxon>Bacteria</taxon>
        <taxon>Bacillati</taxon>
        <taxon>Bacillota</taxon>
        <taxon>Bacilli</taxon>
        <taxon>Bacillales</taxon>
        <taxon>Bacillaceae</taxon>
        <taxon>Bacillus</taxon>
    </lineage>
</organism>
<keyword evidence="4" id="KW-1185">Reference proteome</keyword>
<evidence type="ECO:0000313" key="4">
    <source>
        <dbReference type="Proteomes" id="UP001312865"/>
    </source>
</evidence>
<dbReference type="RefSeq" id="WP_336586071.1">
    <property type="nucleotide sequence ID" value="NZ_JBBAXC010000004.1"/>
</dbReference>
<gene>
    <name evidence="3" type="ORF">WAK64_06140</name>
</gene>
<accession>A0ABU8HBJ5</accession>
<dbReference type="SUPFAM" id="SSF53474">
    <property type="entry name" value="alpha/beta-Hydrolases"/>
    <property type="match status" value="1"/>
</dbReference>
<dbReference type="GO" id="GO:0016787">
    <property type="term" value="F:hydrolase activity"/>
    <property type="evidence" value="ECO:0007669"/>
    <property type="project" value="UniProtKB-KW"/>
</dbReference>
<dbReference type="InterPro" id="IPR029058">
    <property type="entry name" value="AB_hydrolase_fold"/>
</dbReference>
<feature type="domain" description="Phospholipase/carboxylesterase/thioesterase" evidence="1">
    <location>
        <begin position="175"/>
        <end position="303"/>
    </location>
</feature>
<dbReference type="Pfam" id="PF22316">
    <property type="entry name" value="ABhydrolase-like_N"/>
    <property type="match status" value="1"/>
</dbReference>
<dbReference type="Gene3D" id="3.40.50.1820">
    <property type="entry name" value="alpha/beta hydrolase"/>
    <property type="match status" value="1"/>
</dbReference>
<keyword evidence="3" id="KW-0378">Hydrolase</keyword>
<feature type="domain" description="BCE-2095-like N-terminal" evidence="2">
    <location>
        <begin position="5"/>
        <end position="110"/>
    </location>
</feature>
<protein>
    <submittedName>
        <fullName evidence="3">Alpha/beta hydrolase</fullName>
    </submittedName>
</protein>
<dbReference type="Proteomes" id="UP001312865">
    <property type="component" value="Unassembled WGS sequence"/>
</dbReference>
<evidence type="ECO:0000259" key="1">
    <source>
        <dbReference type="Pfam" id="PF02230"/>
    </source>
</evidence>
<sequence length="315" mass="36104">MESLTYTKVLNKTLAIYGEGGSLEAYHYISKHADHVEGNKAQLYNFQYSLAAASGLEDEALALFKEATIDHQFWYSYEYLIEDEDLDVLRKYDEFQKLVQLCKEREEAAKKSVKPDLNLIMPQDKETNSLFIALHGDQENREMAEGYWKSIVSKQYMLALPQSSQIEFSEAYNWEDVEQGTGELKNHIDTIMKTNQMNQENTLIGGFSAGAKVALHSLMTEEVKAKGFIFVAPWLPDLDEWEENLHILSENGLKGYVICGDKDEDCLESSEKLVAILKKHNIPHTFKLVKNLDHDYPDDFDQILREAVEFITSPL</sequence>
<dbReference type="InterPro" id="IPR054527">
    <property type="entry name" value="BCE_2095-like_N"/>
</dbReference>
<proteinExistence type="predicted"/>
<evidence type="ECO:0000313" key="3">
    <source>
        <dbReference type="EMBL" id="MEI5906635.1"/>
    </source>
</evidence>
<comment type="caution">
    <text evidence="3">The sequence shown here is derived from an EMBL/GenBank/DDBJ whole genome shotgun (WGS) entry which is preliminary data.</text>
</comment>
<reference evidence="3 4" key="1">
    <citation type="journal article" date="2018" name="J. Microbiol.">
        <title>Bacillus spongiae sp. nov., isolated from sponge of Jeju Island.</title>
        <authorList>
            <person name="Lee G.E."/>
            <person name="Im W.T."/>
            <person name="Park J.S."/>
        </authorList>
    </citation>
    <scope>NUCLEOTIDE SEQUENCE [LARGE SCALE GENOMIC DNA]</scope>
    <source>
        <strain evidence="3 4">135PIL107-10</strain>
    </source>
</reference>